<evidence type="ECO:0000313" key="5">
    <source>
        <dbReference type="Proteomes" id="UP000295472"/>
    </source>
</evidence>
<dbReference type="Pfam" id="PF00724">
    <property type="entry name" value="Oxidored_FMN"/>
    <property type="match status" value="1"/>
</dbReference>
<dbReference type="SUPFAM" id="SSF51395">
    <property type="entry name" value="FMN-linked oxidoreductases"/>
    <property type="match status" value="1"/>
</dbReference>
<evidence type="ECO:0000256" key="2">
    <source>
        <dbReference type="ARBA" id="ARBA00023002"/>
    </source>
</evidence>
<dbReference type="InterPro" id="IPR001155">
    <property type="entry name" value="OxRdtase_FMN_N"/>
</dbReference>
<dbReference type="GeneID" id="57013164"/>
<protein>
    <submittedName>
        <fullName evidence="4">2,4-dienoyl-CoA reductase-like NADH-dependent reductase (Old Yellow Enzyme family)</fullName>
    </submittedName>
</protein>
<dbReference type="CDD" id="cd02803">
    <property type="entry name" value="OYE_like_FMN_family"/>
    <property type="match status" value="1"/>
</dbReference>
<dbReference type="Proteomes" id="UP000295472">
    <property type="component" value="Unassembled WGS sequence"/>
</dbReference>
<keyword evidence="2" id="KW-0560">Oxidoreductase</keyword>
<sequence>MSKLFEETKLKNMNLKNRFFRSATWEAMADEKGHLTEKLVKVYQELAQGGVGTIITGYAFVTEDEQPNPGMMGIYDDSFIKEYQEFTDQIHQFETNIIMQLAYGGSQTNFQVENRTILGPSAVPHATYGVSPKKATKAEIKSLINSFAEAALRAKKAGFDGVQFHAAHGYLYSQFLSPHYNQRTDEYGGSIENRGRIIFETLAAVREKVGEDFPVMIKLNSSDFKDDGFTFADCKYICQRLDELGIDAIEISGVVGAEKEDISVRKRGLAYLKEESYFRKYAAEIAAEVEVPIILVGGNRSPQLLEKLLEETEIEYFSLARPFLREPDLINRWKNGDKTKAKCISCGQCRAEAGNSCIFKRKK</sequence>
<keyword evidence="1" id="KW-0285">Flavoprotein</keyword>
<dbReference type="InterPro" id="IPR013785">
    <property type="entry name" value="Aldolase_TIM"/>
</dbReference>
<accession>A0A4R8GDW9</accession>
<dbReference type="RefSeq" id="WP_134059594.1">
    <property type="nucleotide sequence ID" value="NZ_SOEF01000022.1"/>
</dbReference>
<evidence type="ECO:0000313" key="4">
    <source>
        <dbReference type="EMBL" id="TDX42308.1"/>
    </source>
</evidence>
<dbReference type="EMBL" id="SOEF01000022">
    <property type="protein sequence ID" value="TDX42308.1"/>
    <property type="molecule type" value="Genomic_DNA"/>
</dbReference>
<dbReference type="PANTHER" id="PTHR43656">
    <property type="entry name" value="BINDING OXIDOREDUCTASE, PUTATIVE (AFU_ORTHOLOGUE AFUA_2G08260)-RELATED"/>
    <property type="match status" value="1"/>
</dbReference>
<dbReference type="InterPro" id="IPR051799">
    <property type="entry name" value="NADH_flavin_oxidoreductase"/>
</dbReference>
<dbReference type="GO" id="GO:0010181">
    <property type="term" value="F:FMN binding"/>
    <property type="evidence" value="ECO:0007669"/>
    <property type="project" value="InterPro"/>
</dbReference>
<proteinExistence type="predicted"/>
<dbReference type="AlphaFoldDB" id="A0A4R8GDW9"/>
<evidence type="ECO:0000259" key="3">
    <source>
        <dbReference type="Pfam" id="PF00724"/>
    </source>
</evidence>
<organism evidence="4 5">
    <name type="scientific">Halanaerobium congolense</name>
    <dbReference type="NCBI Taxonomy" id="54121"/>
    <lineage>
        <taxon>Bacteria</taxon>
        <taxon>Bacillati</taxon>
        <taxon>Bacillota</taxon>
        <taxon>Clostridia</taxon>
        <taxon>Halanaerobiales</taxon>
        <taxon>Halanaerobiaceae</taxon>
        <taxon>Halanaerobium</taxon>
    </lineage>
</organism>
<comment type="caution">
    <text evidence="4">The sequence shown here is derived from an EMBL/GenBank/DDBJ whole genome shotgun (WGS) entry which is preliminary data.</text>
</comment>
<name>A0A4R8GDW9_9FIRM</name>
<dbReference type="GO" id="GO:0016491">
    <property type="term" value="F:oxidoreductase activity"/>
    <property type="evidence" value="ECO:0007669"/>
    <property type="project" value="UniProtKB-KW"/>
</dbReference>
<gene>
    <name evidence="4" type="ORF">C7954_1229</name>
</gene>
<reference evidence="4 5" key="1">
    <citation type="submission" date="2019-03" db="EMBL/GenBank/DDBJ databases">
        <title>Subsurface microbial communities from deep shales in Ohio and West Virginia, USA.</title>
        <authorList>
            <person name="Wrighton K."/>
        </authorList>
    </citation>
    <scope>NUCLEOTIDE SEQUENCE [LARGE SCALE GENOMIC DNA]</scope>
    <source>
        <strain evidence="4 5">DSMZ 11287</strain>
    </source>
</reference>
<dbReference type="PANTHER" id="PTHR43656:SF2">
    <property type="entry name" value="BINDING OXIDOREDUCTASE, PUTATIVE (AFU_ORTHOLOGUE AFUA_2G08260)-RELATED"/>
    <property type="match status" value="1"/>
</dbReference>
<feature type="domain" description="NADH:flavin oxidoreductase/NADH oxidase N-terminal" evidence="3">
    <location>
        <begin position="3"/>
        <end position="336"/>
    </location>
</feature>
<dbReference type="Gene3D" id="3.20.20.70">
    <property type="entry name" value="Aldolase class I"/>
    <property type="match status" value="1"/>
</dbReference>
<evidence type="ECO:0000256" key="1">
    <source>
        <dbReference type="ARBA" id="ARBA00022630"/>
    </source>
</evidence>